<feature type="transmembrane region" description="Helical" evidence="10">
    <location>
        <begin position="21"/>
        <end position="41"/>
    </location>
</feature>
<feature type="domain" description="ABC transporter" evidence="11">
    <location>
        <begin position="337"/>
        <end position="569"/>
    </location>
</feature>
<keyword evidence="14" id="KW-1185">Reference proteome</keyword>
<dbReference type="InterPro" id="IPR039421">
    <property type="entry name" value="Type_1_exporter"/>
</dbReference>
<keyword evidence="6" id="KW-0788">Thiol protease</keyword>
<feature type="transmembrane region" description="Helical" evidence="10">
    <location>
        <begin position="238"/>
        <end position="261"/>
    </location>
</feature>
<keyword evidence="8 10" id="KW-1133">Transmembrane helix</keyword>
<dbReference type="PROSITE" id="PS50929">
    <property type="entry name" value="ABC_TM1F"/>
    <property type="match status" value="1"/>
</dbReference>
<dbReference type="InterPro" id="IPR036640">
    <property type="entry name" value="ABC1_TM_sf"/>
</dbReference>
<dbReference type="GO" id="GO:0005524">
    <property type="term" value="F:ATP binding"/>
    <property type="evidence" value="ECO:0007669"/>
    <property type="project" value="UniProtKB-KW"/>
</dbReference>
<dbReference type="GO" id="GO:0016887">
    <property type="term" value="F:ATP hydrolysis activity"/>
    <property type="evidence" value="ECO:0007669"/>
    <property type="project" value="InterPro"/>
</dbReference>
<feature type="transmembrane region" description="Helical" evidence="10">
    <location>
        <begin position="61"/>
        <end position="82"/>
    </location>
</feature>
<keyword evidence="2" id="KW-0813">Transport</keyword>
<dbReference type="PANTHER" id="PTHR43394:SF1">
    <property type="entry name" value="ATP-BINDING CASSETTE SUB-FAMILY B MEMBER 10, MITOCHONDRIAL"/>
    <property type="match status" value="1"/>
</dbReference>
<dbReference type="GO" id="GO:0005886">
    <property type="term" value="C:plasma membrane"/>
    <property type="evidence" value="ECO:0007669"/>
    <property type="project" value="UniProtKB-SubCell"/>
</dbReference>
<keyword evidence="5" id="KW-0547">Nucleotide-binding</keyword>
<keyword evidence="6" id="KW-0378">Hydrolase</keyword>
<dbReference type="PROSITE" id="PS50893">
    <property type="entry name" value="ABC_TRANSPORTER_2"/>
    <property type="match status" value="1"/>
</dbReference>
<dbReference type="Gene3D" id="1.20.1560.10">
    <property type="entry name" value="ABC transporter type 1, transmembrane domain"/>
    <property type="match status" value="1"/>
</dbReference>
<dbReference type="CDD" id="cd07346">
    <property type="entry name" value="ABC_6TM_exporters"/>
    <property type="match status" value="1"/>
</dbReference>
<evidence type="ECO:0000259" key="12">
    <source>
        <dbReference type="PROSITE" id="PS50929"/>
    </source>
</evidence>
<evidence type="ECO:0000256" key="9">
    <source>
        <dbReference type="ARBA" id="ARBA00023136"/>
    </source>
</evidence>
<evidence type="ECO:0000256" key="5">
    <source>
        <dbReference type="ARBA" id="ARBA00022741"/>
    </source>
</evidence>
<dbReference type="SMART" id="SM00382">
    <property type="entry name" value="AAA"/>
    <property type="match status" value="1"/>
</dbReference>
<name>A0A841Q4R4_9BACI</name>
<sequence length="577" mass="65295">MLIQKPIHLFQKYALPYWKSLSFLAFFVIAHSILSLINPHIVKFFIDTAVGGGAFSKLLQAAVLFFTIALFTQLFTICSTFVGKKVSWKSTNILRTDLVSHCLKLKIQDHHKQNPGDLTERIDGDVTALSNFFSNFFVTILNNVLILLGILIVFYVEDWKIGVLFTAFTFAVFLIINKFRGYAAPHFMKARKIAEETYGFTEEKINGLISIQKSGATAHMMNKLNVLLKNKLLTERKALMTATASHSITMLTFSLGTVLALGMGTYLFMKGTITIGSIYLIYTYSQMLRVPIEQISLQFEDLQRSSASMERIISLLSTKTETTKGEKSNFCHQAPTIEFKNITFAYEQNQNILHNLSFKVKSGEVLAIIGRTGCGKSTIARLLTRLFEHQQGDIFINGNKIQSYSIASIRNNVAYVTQELELIHGTIRENIALWDEKITDEQIKTAFKQLTIWEWFERQPKGLDTPLDKNTLSAGEAQLIGLTRVFLKKPQVIILDEATANLDIATEKLVMEALKKLLNGRTAFIIAHRLKTLYYADSIMMLEEGKLLEQGLRENLEKNPLSHYNQLLSKGMEEQLA</sequence>
<dbReference type="SUPFAM" id="SSF90123">
    <property type="entry name" value="ABC transporter transmembrane region"/>
    <property type="match status" value="1"/>
</dbReference>
<evidence type="ECO:0000256" key="3">
    <source>
        <dbReference type="ARBA" id="ARBA00022475"/>
    </source>
</evidence>
<evidence type="ECO:0000256" key="1">
    <source>
        <dbReference type="ARBA" id="ARBA00004651"/>
    </source>
</evidence>
<keyword evidence="7 13" id="KW-0067">ATP-binding</keyword>
<dbReference type="FunFam" id="3.40.50.300:FF:000299">
    <property type="entry name" value="ABC transporter ATP-binding protein/permease"/>
    <property type="match status" value="1"/>
</dbReference>
<keyword evidence="9 10" id="KW-0472">Membrane</keyword>
<evidence type="ECO:0000256" key="7">
    <source>
        <dbReference type="ARBA" id="ARBA00022840"/>
    </source>
</evidence>
<dbReference type="AlphaFoldDB" id="A0A841Q4R4"/>
<dbReference type="GO" id="GO:0008234">
    <property type="term" value="F:cysteine-type peptidase activity"/>
    <property type="evidence" value="ECO:0007669"/>
    <property type="project" value="UniProtKB-KW"/>
</dbReference>
<dbReference type="InterPro" id="IPR011527">
    <property type="entry name" value="ABC1_TM_dom"/>
</dbReference>
<protein>
    <submittedName>
        <fullName evidence="13">ATP-binding cassette subfamily B protein/ATP-binding cassette subfamily C protein</fullName>
    </submittedName>
</protein>
<evidence type="ECO:0000256" key="2">
    <source>
        <dbReference type="ARBA" id="ARBA00022448"/>
    </source>
</evidence>
<evidence type="ECO:0000259" key="11">
    <source>
        <dbReference type="PROSITE" id="PS50893"/>
    </source>
</evidence>
<proteinExistence type="predicted"/>
<evidence type="ECO:0000256" key="10">
    <source>
        <dbReference type="SAM" id="Phobius"/>
    </source>
</evidence>
<dbReference type="InterPro" id="IPR003593">
    <property type="entry name" value="AAA+_ATPase"/>
</dbReference>
<keyword evidence="6" id="KW-0645">Protease</keyword>
<evidence type="ECO:0000313" key="13">
    <source>
        <dbReference type="EMBL" id="MBB6453384.1"/>
    </source>
</evidence>
<dbReference type="EMBL" id="JACHGH010000004">
    <property type="protein sequence ID" value="MBB6453384.1"/>
    <property type="molecule type" value="Genomic_DNA"/>
</dbReference>
<feature type="transmembrane region" description="Helical" evidence="10">
    <location>
        <begin position="136"/>
        <end position="155"/>
    </location>
</feature>
<dbReference type="RefSeq" id="WP_174497877.1">
    <property type="nucleotide sequence ID" value="NZ_CADDWK010000021.1"/>
</dbReference>
<evidence type="ECO:0000256" key="4">
    <source>
        <dbReference type="ARBA" id="ARBA00022692"/>
    </source>
</evidence>
<feature type="domain" description="ABC transmembrane type-1" evidence="12">
    <location>
        <begin position="23"/>
        <end position="304"/>
    </location>
</feature>
<evidence type="ECO:0000256" key="6">
    <source>
        <dbReference type="ARBA" id="ARBA00022807"/>
    </source>
</evidence>
<dbReference type="InterPro" id="IPR027417">
    <property type="entry name" value="P-loop_NTPase"/>
</dbReference>
<comment type="caution">
    <text evidence="13">The sequence shown here is derived from an EMBL/GenBank/DDBJ whole genome shotgun (WGS) entry which is preliminary data.</text>
</comment>
<reference evidence="13 14" key="1">
    <citation type="submission" date="2020-08" db="EMBL/GenBank/DDBJ databases">
        <title>Genomic Encyclopedia of Type Strains, Phase IV (KMG-IV): sequencing the most valuable type-strain genomes for metagenomic binning, comparative biology and taxonomic classification.</title>
        <authorList>
            <person name="Goeker M."/>
        </authorList>
    </citation>
    <scope>NUCLEOTIDE SEQUENCE [LARGE SCALE GENOMIC DNA]</scope>
    <source>
        <strain evidence="13 14">DSM 19612</strain>
    </source>
</reference>
<dbReference type="Pfam" id="PF00664">
    <property type="entry name" value="ABC_membrane"/>
    <property type="match status" value="1"/>
</dbReference>
<keyword evidence="3" id="KW-1003">Cell membrane</keyword>
<evidence type="ECO:0000256" key="8">
    <source>
        <dbReference type="ARBA" id="ARBA00022989"/>
    </source>
</evidence>
<accession>A0A841Q4R4</accession>
<dbReference type="GO" id="GO:0015421">
    <property type="term" value="F:ABC-type oligopeptide transporter activity"/>
    <property type="evidence" value="ECO:0007669"/>
    <property type="project" value="TreeGrafter"/>
</dbReference>
<dbReference type="Proteomes" id="UP000581688">
    <property type="component" value="Unassembled WGS sequence"/>
</dbReference>
<evidence type="ECO:0000313" key="14">
    <source>
        <dbReference type="Proteomes" id="UP000581688"/>
    </source>
</evidence>
<feature type="transmembrane region" description="Helical" evidence="10">
    <location>
        <begin position="161"/>
        <end position="179"/>
    </location>
</feature>
<comment type="subcellular location">
    <subcellularLocation>
        <location evidence="1">Cell membrane</location>
        <topology evidence="1">Multi-pass membrane protein</topology>
    </subcellularLocation>
</comment>
<keyword evidence="4 10" id="KW-0812">Transmembrane</keyword>
<organism evidence="13 14">
    <name type="scientific">Salirhabdus euzebyi</name>
    <dbReference type="NCBI Taxonomy" id="394506"/>
    <lineage>
        <taxon>Bacteria</taxon>
        <taxon>Bacillati</taxon>
        <taxon>Bacillota</taxon>
        <taxon>Bacilli</taxon>
        <taxon>Bacillales</taxon>
        <taxon>Bacillaceae</taxon>
        <taxon>Salirhabdus</taxon>
    </lineage>
</organism>
<dbReference type="PANTHER" id="PTHR43394">
    <property type="entry name" value="ATP-DEPENDENT PERMEASE MDL1, MITOCHONDRIAL"/>
    <property type="match status" value="1"/>
</dbReference>
<dbReference type="InterPro" id="IPR003439">
    <property type="entry name" value="ABC_transporter-like_ATP-bd"/>
</dbReference>
<dbReference type="SUPFAM" id="SSF52540">
    <property type="entry name" value="P-loop containing nucleoside triphosphate hydrolases"/>
    <property type="match status" value="1"/>
</dbReference>
<dbReference type="Gene3D" id="3.40.50.300">
    <property type="entry name" value="P-loop containing nucleotide triphosphate hydrolases"/>
    <property type="match status" value="1"/>
</dbReference>
<gene>
    <name evidence="13" type="ORF">HNQ94_001832</name>
</gene>
<dbReference type="Pfam" id="PF00005">
    <property type="entry name" value="ABC_tran"/>
    <property type="match status" value="1"/>
</dbReference>